<dbReference type="InterPro" id="IPR003395">
    <property type="entry name" value="RecF/RecN/SMC_N"/>
</dbReference>
<organism evidence="11 12">
    <name type="scientific">Williamsia maris</name>
    <dbReference type="NCBI Taxonomy" id="72806"/>
    <lineage>
        <taxon>Bacteria</taxon>
        <taxon>Bacillati</taxon>
        <taxon>Actinomycetota</taxon>
        <taxon>Actinomycetes</taxon>
        <taxon>Mycobacteriales</taxon>
        <taxon>Nocardiaceae</taxon>
        <taxon>Williamsia</taxon>
    </lineage>
</organism>
<evidence type="ECO:0000259" key="10">
    <source>
        <dbReference type="Pfam" id="PF02463"/>
    </source>
</evidence>
<reference evidence="11 12" key="1">
    <citation type="submission" date="2022-06" db="EMBL/GenBank/DDBJ databases">
        <title>Genomic Encyclopedia of Archaeal and Bacterial Type Strains, Phase II (KMG-II): from individual species to whole genera.</title>
        <authorList>
            <person name="Goeker M."/>
        </authorList>
    </citation>
    <scope>NUCLEOTIDE SEQUENCE [LARGE SCALE GENOMIC DNA]</scope>
    <source>
        <strain evidence="11 12">DSM 44693</strain>
    </source>
</reference>
<dbReference type="Gene3D" id="3.40.50.300">
    <property type="entry name" value="P-loop containing nucleotide triphosphate hydrolases"/>
    <property type="match status" value="2"/>
</dbReference>
<evidence type="ECO:0000313" key="11">
    <source>
        <dbReference type="EMBL" id="MCP2177864.1"/>
    </source>
</evidence>
<evidence type="ECO:0000256" key="4">
    <source>
        <dbReference type="ARBA" id="ARBA00022741"/>
    </source>
</evidence>
<evidence type="ECO:0000256" key="1">
    <source>
        <dbReference type="ARBA" id="ARBA00003618"/>
    </source>
</evidence>
<keyword evidence="5 9" id="KW-0227">DNA damage</keyword>
<name>A0ABT1HIW7_9NOCA</name>
<keyword evidence="7 9" id="KW-0234">DNA repair</keyword>
<dbReference type="PANTHER" id="PTHR11059:SF0">
    <property type="entry name" value="DNA REPAIR PROTEIN RECN"/>
    <property type="match status" value="1"/>
</dbReference>
<keyword evidence="12" id="KW-1185">Reference proteome</keyword>
<evidence type="ECO:0000313" key="12">
    <source>
        <dbReference type="Proteomes" id="UP001206895"/>
    </source>
</evidence>
<gene>
    <name evidence="11" type="ORF">LX13_003705</name>
</gene>
<dbReference type="SUPFAM" id="SSF52540">
    <property type="entry name" value="P-loop containing nucleoside triphosphate hydrolases"/>
    <property type="match status" value="2"/>
</dbReference>
<evidence type="ECO:0000256" key="2">
    <source>
        <dbReference type="ARBA" id="ARBA00009441"/>
    </source>
</evidence>
<sequence length="587" mass="61173">MLEEIAISGLGVIEDAAAEFHDGFTVLTGETGAGKTMVVTSLHLLSGVRGDGDRVRAGTDRAMVEGRFRLDPADSQVAEILDSAGAQRDDDDTVIAARSVGSDGRSRAHLGGRSVPVGVLGQFTTSLLTIHGQNDQLRLLKPEHQRDALDRFGGKPVAKSFAEYSRARDAWTQAVDQLELRRANSRQLAQEADRLRYALDEIGAVDPTPGEDTELAATVNRLGDLEAVRSVAAGAHVALTGQADMADTDTDAGSALDSLGQVRNLLETTSEPTLRELRPRVEEALSLVGDIGEELGSFLNGLPADASELEKVLARQSELKNLIRKYAPDIDGVIAWRDDATRRLAEIDDSSVSIEALEVAATEATDALVTAATTLTAARTKAAGSLATKVTKELAGLAMKDAKLGVAVVPDESGESDPRSLVVGGARLHAGSGGVDRVEFTLAAHSGAVPLAITKSASGGELSRVMLALEVVLAGPGGGSTMVFDEVDAGVGGRAAVEIGKRLAALARSHQVIVVTHLPQVAAFADNHLLIGKSTRASSVTSSVTTLDHDGRIAELARMLAGLGDSDTGRAHAEELLATAESEKATA</sequence>
<dbReference type="Proteomes" id="UP001206895">
    <property type="component" value="Unassembled WGS sequence"/>
</dbReference>
<comment type="caution">
    <text evidence="11">The sequence shown here is derived from an EMBL/GenBank/DDBJ whole genome shotgun (WGS) entry which is preliminary data.</text>
</comment>
<dbReference type="CDD" id="cd03241">
    <property type="entry name" value="ABC_RecN"/>
    <property type="match status" value="2"/>
</dbReference>
<accession>A0ABT1HIW7</accession>
<evidence type="ECO:0000256" key="9">
    <source>
        <dbReference type="PIRNR" id="PIRNR003128"/>
    </source>
</evidence>
<dbReference type="InterPro" id="IPR027417">
    <property type="entry name" value="P-loop_NTPase"/>
</dbReference>
<comment type="similarity">
    <text evidence="2 9">Belongs to the RecN family.</text>
</comment>
<evidence type="ECO:0000256" key="8">
    <source>
        <dbReference type="ARBA" id="ARBA00033408"/>
    </source>
</evidence>
<proteinExistence type="inferred from homology"/>
<dbReference type="NCBIfam" id="TIGR00634">
    <property type="entry name" value="recN"/>
    <property type="match status" value="1"/>
</dbReference>
<evidence type="ECO:0000256" key="5">
    <source>
        <dbReference type="ARBA" id="ARBA00022763"/>
    </source>
</evidence>
<dbReference type="Pfam" id="PF02463">
    <property type="entry name" value="SMC_N"/>
    <property type="match status" value="1"/>
</dbReference>
<evidence type="ECO:0000256" key="3">
    <source>
        <dbReference type="ARBA" id="ARBA00021315"/>
    </source>
</evidence>
<dbReference type="InterPro" id="IPR004604">
    <property type="entry name" value="DNA_recomb/repair_RecN"/>
</dbReference>
<keyword evidence="6" id="KW-0067">ATP-binding</keyword>
<protein>
    <recommendedName>
        <fullName evidence="3 9">DNA repair protein RecN</fullName>
    </recommendedName>
    <alternativeName>
        <fullName evidence="8 9">Recombination protein N</fullName>
    </alternativeName>
</protein>
<comment type="function">
    <text evidence="1 9">May be involved in recombinational repair of damaged DNA.</text>
</comment>
<keyword evidence="4" id="KW-0547">Nucleotide-binding</keyword>
<evidence type="ECO:0000256" key="6">
    <source>
        <dbReference type="ARBA" id="ARBA00022840"/>
    </source>
</evidence>
<dbReference type="RefSeq" id="WP_253662837.1">
    <property type="nucleotide sequence ID" value="NZ_BAAAJQ010000003.1"/>
</dbReference>
<feature type="domain" description="RecF/RecN/SMC N-terminal" evidence="10">
    <location>
        <begin position="2"/>
        <end position="531"/>
    </location>
</feature>
<dbReference type="PANTHER" id="PTHR11059">
    <property type="entry name" value="DNA REPAIR PROTEIN RECN"/>
    <property type="match status" value="1"/>
</dbReference>
<dbReference type="PIRSF" id="PIRSF003128">
    <property type="entry name" value="RecN"/>
    <property type="match status" value="1"/>
</dbReference>
<dbReference type="EMBL" id="JAMTCJ010000004">
    <property type="protein sequence ID" value="MCP2177864.1"/>
    <property type="molecule type" value="Genomic_DNA"/>
</dbReference>
<evidence type="ECO:0000256" key="7">
    <source>
        <dbReference type="ARBA" id="ARBA00023204"/>
    </source>
</evidence>